<accession>A0ABS9Q499</accession>
<protein>
    <submittedName>
        <fullName evidence="2">Coenzyme F420-0:L-glutamate ligase</fullName>
        <ecNumber evidence="2">6.3.2.31</ecNumber>
    </submittedName>
</protein>
<evidence type="ECO:0000313" key="2">
    <source>
        <dbReference type="EMBL" id="MCG7321913.1"/>
    </source>
</evidence>
<dbReference type="EMBL" id="JAKRCV010000021">
    <property type="protein sequence ID" value="MCG7321913.1"/>
    <property type="molecule type" value="Genomic_DNA"/>
</dbReference>
<keyword evidence="2" id="KW-0436">Ligase</keyword>
<dbReference type="PANTHER" id="PTHR47917:SF1">
    <property type="entry name" value="COENZYME F420:L-GLUTAMATE LIGASE"/>
    <property type="match status" value="1"/>
</dbReference>
<sequence length="346" mass="35044">MPEVRTGTDLAAALVAAAGSAGLGLADGDVLAVSSKLVSKALGLRTPWDGDRTIRDEVVRAATRRVVAERATPDGVTRVVESAAGPVMAAAGVDASNTGPEGGLLSLPEDPDRAADRLRHDLLAVLPHVTRLGVVVTDTAGRPWRAGQTDLALGLSGLVPADDLLGGVDHDGRSLSVTSRALADEIAAAADLVKGKTDGVGAALLRGLGHLVPGPDASGIPGARSLVRTGPGDWFALGHLEAVRAALGATPGSPEAVGVGIRPTALDGAVDRAGRALRLALLDCSSVTADDLVPHHDRVTGTLVCTDRLELGRCLARLEVAVVSEDLALAWTDSPGGAGLTFRELA</sequence>
<feature type="domain" description="Coenzyme F420:L-glutamate ligase-like" evidence="1">
    <location>
        <begin position="1"/>
        <end position="207"/>
    </location>
</feature>
<dbReference type="InterPro" id="IPR002847">
    <property type="entry name" value="F420-0_gamma-glut_ligase-dom"/>
</dbReference>
<organism evidence="2 3">
    <name type="scientific">Arsenicicoccus bolidensis</name>
    <dbReference type="NCBI Taxonomy" id="229480"/>
    <lineage>
        <taxon>Bacteria</taxon>
        <taxon>Bacillati</taxon>
        <taxon>Actinomycetota</taxon>
        <taxon>Actinomycetes</taxon>
        <taxon>Micrococcales</taxon>
        <taxon>Intrasporangiaceae</taxon>
        <taxon>Arsenicicoccus</taxon>
    </lineage>
</organism>
<dbReference type="GO" id="GO:0052618">
    <property type="term" value="F:coenzyme F420-0:L-glutamate ligase activity"/>
    <property type="evidence" value="ECO:0007669"/>
    <property type="project" value="UniProtKB-EC"/>
</dbReference>
<dbReference type="SUPFAM" id="SSF144010">
    <property type="entry name" value="CofE-like"/>
    <property type="match status" value="1"/>
</dbReference>
<evidence type="ECO:0000313" key="3">
    <source>
        <dbReference type="Proteomes" id="UP001521931"/>
    </source>
</evidence>
<dbReference type="RefSeq" id="WP_156911304.1">
    <property type="nucleotide sequence ID" value="NZ_DAMCTM010000038.1"/>
</dbReference>
<dbReference type="PANTHER" id="PTHR47917">
    <property type="match status" value="1"/>
</dbReference>
<dbReference type="EC" id="6.3.2.31" evidence="2"/>
<comment type="caution">
    <text evidence="2">The sequence shown here is derived from an EMBL/GenBank/DDBJ whole genome shotgun (WGS) entry which is preliminary data.</text>
</comment>
<dbReference type="Gene3D" id="3.30.1330.100">
    <property type="entry name" value="CofE-like"/>
    <property type="match status" value="2"/>
</dbReference>
<dbReference type="Proteomes" id="UP001521931">
    <property type="component" value="Unassembled WGS sequence"/>
</dbReference>
<gene>
    <name evidence="2" type="ORF">MHL29_08445</name>
</gene>
<dbReference type="Pfam" id="PF01996">
    <property type="entry name" value="F420_ligase"/>
    <property type="match status" value="1"/>
</dbReference>
<evidence type="ECO:0000259" key="1">
    <source>
        <dbReference type="Pfam" id="PF01996"/>
    </source>
</evidence>
<keyword evidence="3" id="KW-1185">Reference proteome</keyword>
<name>A0ABS9Q499_9MICO</name>
<proteinExistence type="predicted"/>
<reference evidence="2 3" key="1">
    <citation type="submission" date="2022-02" db="EMBL/GenBank/DDBJ databases">
        <title>Uncovering new skin microbiome diversity through culturing and metagenomics.</title>
        <authorList>
            <person name="Conlan S."/>
            <person name="Deming C."/>
            <person name="Nisc Comparative Sequencing Program N."/>
            <person name="Segre J.A."/>
        </authorList>
    </citation>
    <scope>NUCLEOTIDE SEQUENCE [LARGE SCALE GENOMIC DNA]</scope>
    <source>
        <strain evidence="2 3">ACRQZ</strain>
    </source>
</reference>